<feature type="compositionally biased region" description="Basic and acidic residues" evidence="1">
    <location>
        <begin position="21"/>
        <end position="30"/>
    </location>
</feature>
<organism evidence="2 3">
    <name type="scientific">Thermothelomyces thermophilus (strain ATCC 42464 / BCRC 31852 / DSM 1799)</name>
    <name type="common">Sporotrichum thermophile</name>
    <dbReference type="NCBI Taxonomy" id="573729"/>
    <lineage>
        <taxon>Eukaryota</taxon>
        <taxon>Fungi</taxon>
        <taxon>Dikarya</taxon>
        <taxon>Ascomycota</taxon>
        <taxon>Pezizomycotina</taxon>
        <taxon>Sordariomycetes</taxon>
        <taxon>Sordariomycetidae</taxon>
        <taxon>Sordariales</taxon>
        <taxon>Chaetomiaceae</taxon>
        <taxon>Thermothelomyces</taxon>
    </lineage>
</organism>
<dbReference type="OMA" id="GHDAMNQ"/>
<dbReference type="EMBL" id="CP003003">
    <property type="protein sequence ID" value="AEO56967.1"/>
    <property type="molecule type" value="Genomic_DNA"/>
</dbReference>
<accession>G2Q810</accession>
<dbReference type="STRING" id="573729.G2Q810"/>
<evidence type="ECO:0000313" key="3">
    <source>
        <dbReference type="Proteomes" id="UP000007322"/>
    </source>
</evidence>
<proteinExistence type="predicted"/>
<gene>
    <name evidence="2" type="ORF">MYCTH_92395</name>
</gene>
<dbReference type="RefSeq" id="XP_003662212.1">
    <property type="nucleotide sequence ID" value="XM_003662164.1"/>
</dbReference>
<feature type="compositionally biased region" description="Acidic residues" evidence="1">
    <location>
        <begin position="62"/>
        <end position="75"/>
    </location>
</feature>
<evidence type="ECO:0000313" key="2">
    <source>
        <dbReference type="EMBL" id="AEO56967.1"/>
    </source>
</evidence>
<protein>
    <submittedName>
        <fullName evidence="2">Uncharacterized protein</fullName>
    </submittedName>
</protein>
<dbReference type="eggNOG" id="KOG4205">
    <property type="taxonomic scope" value="Eukaryota"/>
</dbReference>
<feature type="compositionally biased region" description="Basic and acidic residues" evidence="1">
    <location>
        <begin position="87"/>
        <end position="106"/>
    </location>
</feature>
<dbReference type="GeneID" id="11512265"/>
<feature type="compositionally biased region" description="Polar residues" evidence="1">
    <location>
        <begin position="32"/>
        <end position="42"/>
    </location>
</feature>
<reference evidence="2 3" key="1">
    <citation type="journal article" date="2011" name="Nat. Biotechnol.">
        <title>Comparative genomic analysis of the thermophilic biomass-degrading fungi Myceliophthora thermophila and Thielavia terrestris.</title>
        <authorList>
            <person name="Berka R.M."/>
            <person name="Grigoriev I.V."/>
            <person name="Otillar R."/>
            <person name="Salamov A."/>
            <person name="Grimwood J."/>
            <person name="Reid I."/>
            <person name="Ishmael N."/>
            <person name="John T."/>
            <person name="Darmond C."/>
            <person name="Moisan M.-C."/>
            <person name="Henrissat B."/>
            <person name="Coutinho P.M."/>
            <person name="Lombard V."/>
            <person name="Natvig D.O."/>
            <person name="Lindquist E."/>
            <person name="Schmutz J."/>
            <person name="Lucas S."/>
            <person name="Harris P."/>
            <person name="Powlowski J."/>
            <person name="Bellemare A."/>
            <person name="Taylor D."/>
            <person name="Butler G."/>
            <person name="de Vries R.P."/>
            <person name="Allijn I.E."/>
            <person name="van den Brink J."/>
            <person name="Ushinsky S."/>
            <person name="Storms R."/>
            <person name="Powell A.J."/>
            <person name="Paulsen I.T."/>
            <person name="Elbourne L.D.H."/>
            <person name="Baker S.E."/>
            <person name="Magnuson J."/>
            <person name="LaBoissiere S."/>
            <person name="Clutterbuck A.J."/>
            <person name="Martinez D."/>
            <person name="Wogulis M."/>
            <person name="de Leon A.L."/>
            <person name="Rey M.W."/>
            <person name="Tsang A."/>
        </authorList>
    </citation>
    <scope>NUCLEOTIDE SEQUENCE [LARGE SCALE GENOMIC DNA]</scope>
    <source>
        <strain evidence="3">ATCC 42464 / BCRC 31852 / DSM 1799</strain>
    </source>
</reference>
<feature type="compositionally biased region" description="Acidic residues" evidence="1">
    <location>
        <begin position="1"/>
        <end position="20"/>
    </location>
</feature>
<feature type="region of interest" description="Disordered" evidence="1">
    <location>
        <begin position="1"/>
        <end position="129"/>
    </location>
</feature>
<evidence type="ECO:0000256" key="1">
    <source>
        <dbReference type="SAM" id="MobiDB-lite"/>
    </source>
</evidence>
<dbReference type="OrthoDB" id="3872446at2759"/>
<dbReference type="Proteomes" id="UP000007322">
    <property type="component" value="Chromosome 2"/>
</dbReference>
<dbReference type="AlphaFoldDB" id="G2Q810"/>
<sequence>MTEPESFDDELFADLYNDDEPSSKPPRDSETDQNTAAQPASETKNDHAEAAGQEQSHNGDAKDEEEEEDDEDDIDFNLGNGPSTTLTHHDNNNHNEHRDQKDDHGVKPTHSGPPAPVSHSKGPNAKEDG</sequence>
<dbReference type="VEuPathDB" id="FungiDB:MYCTH_92395"/>
<dbReference type="HOGENOM" id="CLU_1741355_0_0_1"/>
<name>G2Q810_THET4</name>
<keyword evidence="3" id="KW-1185">Reference proteome</keyword>
<dbReference type="InParanoid" id="G2Q810"/>
<dbReference type="KEGG" id="mtm:MYCTH_92395"/>